<dbReference type="EMBL" id="UOFQ01000152">
    <property type="protein sequence ID" value="VAW89777.1"/>
    <property type="molecule type" value="Genomic_DNA"/>
</dbReference>
<protein>
    <recommendedName>
        <fullName evidence="1">Bacterial transcriptional activator domain-containing protein</fullName>
    </recommendedName>
</protein>
<dbReference type="InterPro" id="IPR005158">
    <property type="entry name" value="BTAD"/>
</dbReference>
<dbReference type="InterPro" id="IPR011990">
    <property type="entry name" value="TPR-like_helical_dom_sf"/>
</dbReference>
<dbReference type="GO" id="GO:0003677">
    <property type="term" value="F:DNA binding"/>
    <property type="evidence" value="ECO:0007669"/>
    <property type="project" value="InterPro"/>
</dbReference>
<reference evidence="2" key="1">
    <citation type="submission" date="2018-06" db="EMBL/GenBank/DDBJ databases">
        <authorList>
            <person name="Zhirakovskaya E."/>
        </authorList>
    </citation>
    <scope>NUCLEOTIDE SEQUENCE</scope>
</reference>
<dbReference type="SUPFAM" id="SSF52540">
    <property type="entry name" value="P-loop containing nucleoside triphosphate hydrolases"/>
    <property type="match status" value="1"/>
</dbReference>
<dbReference type="InterPro" id="IPR036388">
    <property type="entry name" value="WH-like_DNA-bd_sf"/>
</dbReference>
<dbReference type="Pfam" id="PF03704">
    <property type="entry name" value="BTAD"/>
    <property type="match status" value="1"/>
</dbReference>
<organism evidence="2">
    <name type="scientific">hydrothermal vent metagenome</name>
    <dbReference type="NCBI Taxonomy" id="652676"/>
    <lineage>
        <taxon>unclassified sequences</taxon>
        <taxon>metagenomes</taxon>
        <taxon>ecological metagenomes</taxon>
    </lineage>
</organism>
<dbReference type="InterPro" id="IPR027417">
    <property type="entry name" value="P-loop_NTPase"/>
</dbReference>
<name>A0A3B0ZR09_9ZZZZ</name>
<dbReference type="AlphaFoldDB" id="A0A3B0ZR09"/>
<dbReference type="InterPro" id="IPR016032">
    <property type="entry name" value="Sig_transdc_resp-reg_C-effctor"/>
</dbReference>
<dbReference type="SUPFAM" id="SSF46894">
    <property type="entry name" value="C-terminal effector domain of the bipartite response regulators"/>
    <property type="match status" value="1"/>
</dbReference>
<feature type="domain" description="Bacterial transcriptional activator" evidence="1">
    <location>
        <begin position="919"/>
        <end position="1065"/>
    </location>
</feature>
<dbReference type="Gene3D" id="1.25.40.10">
    <property type="entry name" value="Tetratricopeptide repeat domain"/>
    <property type="match status" value="2"/>
</dbReference>
<dbReference type="Pfam" id="PF25873">
    <property type="entry name" value="WHD_MalT"/>
    <property type="match status" value="1"/>
</dbReference>
<gene>
    <name evidence="2" type="ORF">MNBD_GAMMA17-2065</name>
</gene>
<proteinExistence type="predicted"/>
<sequence>MVKKRMLSGSRKTCRPLVHKVLTRSRLFEVLDDASDFPATAVLASAGYGKTTLASSYVESKQVLSIWYCVDGGDTDLASFFVNFTLAVQQATPERGNVIPLYQAENALNIKAFARRYFEAVYQRLGQSFYLVFDDIHECPSQQWADVIAMAVEGVPFNGRIFIMGRHALPAEFSRLHLNQLIYTLREKDLYFNNDELTQLAPMHNIDTLTQAQCDKLQDMMAGWVAGLTLMLARSDKIDNSSMQAFDAREDLLNYFKNEVLRHIDEQTRAILYRTCYLPDLSIESATTLTQNLQVASILKNLHDQRYFIYRITDAEVIYRYHPLFRTLLMAQSKEVLSEQSLQQVLDTSIDLLEKSGDLEAAVTLLIKIDNMARLAQFIIMRAKELLTGNRMQTLMKCLQHIPAQTIEASGWLLYWRGMCTVPMRPRMARQDFSAAFDFFSSNSDVTGQCLSIVGIIDSYLFERDEFVSLDPWITQVDQLRTVFDQKATTPALHVLTLKMFSALLHRAPGHQDFDLWLGRIEKISMTELPPGLRITRQISLILHGIWHGDFQRATMHHSVLEKQLKNSPEHVPTILWYTIHCCFLWATGEAQQSLTVAKEGLARVKEYNLPLLNIGLLTHGAAAALMAHNNAEAKKLLEAATPVTNEAGHTHLVLYHILYTVYSCRNNDNEAVHYHGKEALNSAIASGLPFFQSSAHLACAQIYMLDGNIEKTVHHVNASEAIVTKMNSHFHQFSHLLLAAIFDWSLGQQDTALGLLKDALVLARQYHLLPGLWVCEDELAQILAQALRHDIETTVAQKIIRQRQLMPEYPPYDIKEWPWPVCIYTLGRFEIHIDGKRLESPARSRPKLFALLKTLIAFGGTLVREERISEAVWPDADGDAAHQLFDTTLFRLRKVLGLHQALINRDGRLSLNKKLCWLDVWALNAEVDALGDAIKADYPADDLIMKYEENLCRIYRGDFLPADESLPVFIPPRQKIHLSLIRALYLILDYWFHHNRTKELELSLKRVNERFPAEEKPYLMLMGLYRSQKRFSEAVNTYRLCEQVMQRDYNMVPSYEMKSEYNLACNHH</sequence>
<dbReference type="InterPro" id="IPR059106">
    <property type="entry name" value="WHD_MalT"/>
</dbReference>
<dbReference type="PANTHER" id="PTHR35807">
    <property type="entry name" value="TRANSCRIPTIONAL REGULATOR REDD-RELATED"/>
    <property type="match status" value="1"/>
</dbReference>
<dbReference type="SMART" id="SM01043">
    <property type="entry name" value="BTAD"/>
    <property type="match status" value="1"/>
</dbReference>
<accession>A0A3B0ZR09</accession>
<evidence type="ECO:0000259" key="1">
    <source>
        <dbReference type="SMART" id="SM01043"/>
    </source>
</evidence>
<dbReference type="InterPro" id="IPR051677">
    <property type="entry name" value="AfsR-DnrI-RedD_regulator"/>
</dbReference>
<dbReference type="SUPFAM" id="SSF48452">
    <property type="entry name" value="TPR-like"/>
    <property type="match status" value="2"/>
</dbReference>
<dbReference type="Gene3D" id="1.10.10.10">
    <property type="entry name" value="Winged helix-like DNA-binding domain superfamily/Winged helix DNA-binding domain"/>
    <property type="match status" value="1"/>
</dbReference>
<dbReference type="GO" id="GO:0006355">
    <property type="term" value="P:regulation of DNA-templated transcription"/>
    <property type="evidence" value="ECO:0007669"/>
    <property type="project" value="InterPro"/>
</dbReference>
<evidence type="ECO:0000313" key="2">
    <source>
        <dbReference type="EMBL" id="VAW89777.1"/>
    </source>
</evidence>